<proteinExistence type="predicted"/>
<keyword evidence="1" id="KW-1133">Transmembrane helix</keyword>
<comment type="caution">
    <text evidence="2">The sequence shown here is derived from an EMBL/GenBank/DDBJ whole genome shotgun (WGS) entry which is preliminary data.</text>
</comment>
<name>A0A645EMV2_9ZZZZ</name>
<keyword evidence="1" id="KW-0812">Transmembrane</keyword>
<protein>
    <submittedName>
        <fullName evidence="2">Uncharacterized protein</fullName>
    </submittedName>
</protein>
<evidence type="ECO:0000313" key="2">
    <source>
        <dbReference type="EMBL" id="MPN03137.1"/>
    </source>
</evidence>
<feature type="transmembrane region" description="Helical" evidence="1">
    <location>
        <begin position="12"/>
        <end position="30"/>
    </location>
</feature>
<dbReference type="EMBL" id="VSSQ01049063">
    <property type="protein sequence ID" value="MPN03137.1"/>
    <property type="molecule type" value="Genomic_DNA"/>
</dbReference>
<dbReference type="AlphaFoldDB" id="A0A645EMV2"/>
<gene>
    <name evidence="2" type="ORF">SDC9_150360</name>
</gene>
<evidence type="ECO:0000256" key="1">
    <source>
        <dbReference type="SAM" id="Phobius"/>
    </source>
</evidence>
<keyword evidence="1" id="KW-0472">Membrane</keyword>
<reference evidence="2" key="1">
    <citation type="submission" date="2019-08" db="EMBL/GenBank/DDBJ databases">
        <authorList>
            <person name="Kucharzyk K."/>
            <person name="Murdoch R.W."/>
            <person name="Higgins S."/>
            <person name="Loffler F."/>
        </authorList>
    </citation>
    <scope>NUCLEOTIDE SEQUENCE</scope>
</reference>
<organism evidence="2">
    <name type="scientific">bioreactor metagenome</name>
    <dbReference type="NCBI Taxonomy" id="1076179"/>
    <lineage>
        <taxon>unclassified sequences</taxon>
        <taxon>metagenomes</taxon>
        <taxon>ecological metagenomes</taxon>
    </lineage>
</organism>
<sequence length="63" mass="7553">MFYINTIKHSDYAVYLAFYIHVIILVDGFLNKVQLVLLIKIFIVKSHNRYRKYANQNQCSENK</sequence>
<accession>A0A645EMV2</accession>